<reference evidence="2" key="1">
    <citation type="journal article" date="2019" name="Int. J. Syst. Evol. Microbiol.">
        <title>The Global Catalogue of Microorganisms (GCM) 10K type strain sequencing project: providing services to taxonomists for standard genome sequencing and annotation.</title>
        <authorList>
            <consortium name="The Broad Institute Genomics Platform"/>
            <consortium name="The Broad Institute Genome Sequencing Center for Infectious Disease"/>
            <person name="Wu L."/>
            <person name="Ma J."/>
        </authorList>
    </citation>
    <scope>NUCLEOTIDE SEQUENCE [LARGE SCALE GENOMIC DNA]</scope>
    <source>
        <strain evidence="2">ZS-22-S1</strain>
    </source>
</reference>
<dbReference type="EMBL" id="JBHSIS010000031">
    <property type="protein sequence ID" value="MFC4859399.1"/>
    <property type="molecule type" value="Genomic_DNA"/>
</dbReference>
<dbReference type="RefSeq" id="WP_378062433.1">
    <property type="nucleotide sequence ID" value="NZ_JBHSIS010000031.1"/>
</dbReference>
<name>A0ABV9SFA4_9PSEU</name>
<dbReference type="Proteomes" id="UP001595859">
    <property type="component" value="Unassembled WGS sequence"/>
</dbReference>
<keyword evidence="2" id="KW-1185">Reference proteome</keyword>
<evidence type="ECO:0000313" key="2">
    <source>
        <dbReference type="Proteomes" id="UP001595859"/>
    </source>
</evidence>
<proteinExistence type="predicted"/>
<protein>
    <submittedName>
        <fullName evidence="1">Uncharacterized protein</fullName>
    </submittedName>
</protein>
<sequence>MGKPEFAANLIGSPAASNAGDRLCSGRPSQLPHVRDLLARLKAAIMAGRSLPTAMQDRLITEADALTPDKPYDVHILDTSHVGFLYRAPEVAAILARGDRAAPEARPRR</sequence>
<comment type="caution">
    <text evidence="1">The sequence shown here is derived from an EMBL/GenBank/DDBJ whole genome shotgun (WGS) entry which is preliminary data.</text>
</comment>
<organism evidence="1 2">
    <name type="scientific">Actinophytocola glycyrrhizae</name>
    <dbReference type="NCBI Taxonomy" id="2044873"/>
    <lineage>
        <taxon>Bacteria</taxon>
        <taxon>Bacillati</taxon>
        <taxon>Actinomycetota</taxon>
        <taxon>Actinomycetes</taxon>
        <taxon>Pseudonocardiales</taxon>
        <taxon>Pseudonocardiaceae</taxon>
    </lineage>
</organism>
<gene>
    <name evidence="1" type="ORF">ACFPCV_38390</name>
</gene>
<evidence type="ECO:0000313" key="1">
    <source>
        <dbReference type="EMBL" id="MFC4859399.1"/>
    </source>
</evidence>
<accession>A0ABV9SFA4</accession>